<protein>
    <recommendedName>
        <fullName evidence="1">DUF4240 domain-containing protein</fullName>
    </recommendedName>
</protein>
<accession>A0ABN3C698</accession>
<gene>
    <name evidence="2" type="ORF">GCM10009850_005720</name>
</gene>
<name>A0ABN3C698_9ACTN</name>
<dbReference type="Proteomes" id="UP001499843">
    <property type="component" value="Unassembled WGS sequence"/>
</dbReference>
<dbReference type="InterPro" id="IPR025334">
    <property type="entry name" value="DUF4240"/>
</dbReference>
<reference evidence="2 3" key="1">
    <citation type="journal article" date="2019" name="Int. J. Syst. Evol. Microbiol.">
        <title>The Global Catalogue of Microorganisms (GCM) 10K type strain sequencing project: providing services to taxonomists for standard genome sequencing and annotation.</title>
        <authorList>
            <consortium name="The Broad Institute Genomics Platform"/>
            <consortium name="The Broad Institute Genome Sequencing Center for Infectious Disease"/>
            <person name="Wu L."/>
            <person name="Ma J."/>
        </authorList>
    </citation>
    <scope>NUCLEOTIDE SEQUENCE [LARGE SCALE GENOMIC DNA]</scope>
    <source>
        <strain evidence="2 3">JCM 16114</strain>
    </source>
</reference>
<feature type="domain" description="DUF4240" evidence="1">
    <location>
        <begin position="13"/>
        <end position="141"/>
    </location>
</feature>
<keyword evidence="3" id="KW-1185">Reference proteome</keyword>
<dbReference type="EMBL" id="BAAAQX010000001">
    <property type="protein sequence ID" value="GAA2204844.1"/>
    <property type="molecule type" value="Genomic_DNA"/>
</dbReference>
<sequence>MLCRTRLACSAAMDTTRYWQLVEQARAGAGDAWQVAARLTDLLSALPPAEIIAAQQAFWALMAASYRAPLWGAAYLANGGCSDDGFEYFRGWLIAQGREAFDRALADPDTLADLPAVQETADRADLDCEEMLATAHDAYRRATGEELPPGSYTISYPGLDPDWSFDFDEGDELDRRLPRLAARYAR</sequence>
<dbReference type="Pfam" id="PF14024">
    <property type="entry name" value="DUF4240"/>
    <property type="match status" value="1"/>
</dbReference>
<proteinExistence type="predicted"/>
<organism evidence="2 3">
    <name type="scientific">Nonomuraea monospora</name>
    <dbReference type="NCBI Taxonomy" id="568818"/>
    <lineage>
        <taxon>Bacteria</taxon>
        <taxon>Bacillati</taxon>
        <taxon>Actinomycetota</taxon>
        <taxon>Actinomycetes</taxon>
        <taxon>Streptosporangiales</taxon>
        <taxon>Streptosporangiaceae</taxon>
        <taxon>Nonomuraea</taxon>
    </lineage>
</organism>
<evidence type="ECO:0000313" key="2">
    <source>
        <dbReference type="EMBL" id="GAA2204844.1"/>
    </source>
</evidence>
<evidence type="ECO:0000313" key="3">
    <source>
        <dbReference type="Proteomes" id="UP001499843"/>
    </source>
</evidence>
<evidence type="ECO:0000259" key="1">
    <source>
        <dbReference type="Pfam" id="PF14024"/>
    </source>
</evidence>
<comment type="caution">
    <text evidence="2">The sequence shown here is derived from an EMBL/GenBank/DDBJ whole genome shotgun (WGS) entry which is preliminary data.</text>
</comment>